<feature type="transmembrane region" description="Helical" evidence="1">
    <location>
        <begin position="854"/>
        <end position="885"/>
    </location>
</feature>
<gene>
    <name evidence="2" type="ORF">TL16_g11532</name>
</gene>
<proteinExistence type="predicted"/>
<dbReference type="Proteomes" id="UP001162640">
    <property type="component" value="Unassembled WGS sequence"/>
</dbReference>
<keyword evidence="1" id="KW-0812">Transmembrane</keyword>
<organism evidence="2 3">
    <name type="scientific">Triparma laevis f. inornata</name>
    <dbReference type="NCBI Taxonomy" id="1714386"/>
    <lineage>
        <taxon>Eukaryota</taxon>
        <taxon>Sar</taxon>
        <taxon>Stramenopiles</taxon>
        <taxon>Ochrophyta</taxon>
        <taxon>Bolidophyceae</taxon>
        <taxon>Parmales</taxon>
        <taxon>Triparmaceae</taxon>
        <taxon>Triparma</taxon>
    </lineage>
</organism>
<dbReference type="AlphaFoldDB" id="A0A9W7BNY7"/>
<name>A0A9W7BNY7_9STRA</name>
<dbReference type="EMBL" id="BLQM01000434">
    <property type="protein sequence ID" value="GMH89680.1"/>
    <property type="molecule type" value="Genomic_DNA"/>
</dbReference>
<keyword evidence="1" id="KW-1133">Transmembrane helix</keyword>
<evidence type="ECO:0000256" key="1">
    <source>
        <dbReference type="SAM" id="Phobius"/>
    </source>
</evidence>
<dbReference type="Gene3D" id="3.30.530.20">
    <property type="match status" value="1"/>
</dbReference>
<comment type="caution">
    <text evidence="2">The sequence shown here is derived from an EMBL/GenBank/DDBJ whole genome shotgun (WGS) entry which is preliminary data.</text>
</comment>
<dbReference type="InterPro" id="IPR023393">
    <property type="entry name" value="START-like_dom_sf"/>
</dbReference>
<keyword evidence="1" id="KW-0472">Membrane</keyword>
<reference evidence="3" key="1">
    <citation type="journal article" date="2023" name="Commun. Biol.">
        <title>Genome analysis of Parmales, the sister group of diatoms, reveals the evolutionary specialization of diatoms from phago-mixotrophs to photoautotrophs.</title>
        <authorList>
            <person name="Ban H."/>
            <person name="Sato S."/>
            <person name="Yoshikawa S."/>
            <person name="Yamada K."/>
            <person name="Nakamura Y."/>
            <person name="Ichinomiya M."/>
            <person name="Sato N."/>
            <person name="Blanc-Mathieu R."/>
            <person name="Endo H."/>
            <person name="Kuwata A."/>
            <person name="Ogata H."/>
        </authorList>
    </citation>
    <scope>NUCLEOTIDE SEQUENCE [LARGE SCALE GENOMIC DNA]</scope>
</reference>
<dbReference type="SUPFAM" id="SSF55961">
    <property type="entry name" value="Bet v1-like"/>
    <property type="match status" value="1"/>
</dbReference>
<evidence type="ECO:0008006" key="4">
    <source>
        <dbReference type="Google" id="ProtNLM"/>
    </source>
</evidence>
<sequence>MFSNIATRFYERFKKEDVIDEKMKNDLIGSVPNAPPLTEGEQNLIAESMKLVEEVSTTAKRVAGTANESVEKYLYKPEGGGDVVGMAVAKVDVLAVSLFAKLWLLDTYAKKAESNEMKFHEVWNNLDGTRGLQYALSAGLPGGFSVRFFKSWFTWGKIDRDKRSNFIIAWTPLESYEGTHHEVAGAENMVEGTSKGVFIIKELAENTCELTRAQLGDLKFSSDMPVSVLDLIIKQQLVAANEVQEEFRHNGKERRERCWSRPDREGEVDYGAKLKKTRGLIRGVYALEELPARGGAKQCRVTFVMQLDAGGSIPTWVVDKKMTEGMGVVQSAINEFRQDDKDDAEELREKATYMMDRGQDEVYSEEEERVLEKGKAILAAITGSSDLKVLPSGNPLVTLKATHLEDDKLATGIVESVIDGKMEELVAFECLKMNKEATELFHKKAGIEKFLEEVNSHSFYYLHKRDLKVPSFKHREWRSVVIWKKEGENKMIVCYDDTDALDEGHPRDPTVVAASGLSIWEYERLPEVEGVPQTRVAAFFWDFGSRASMEIIRDVERTLEEDEEGAGGFKKLVNRRQQLSRSHGGYHRDRTFASEMALQRVENDTIIILVTPLSEKDNYERATLVVRGSVAGVGNAGAIEAKEALAILLRRLDGGMIKLEFACEIELGFGVSHEAVKNFVGSRLDEIAGISIYFQRLVPLKEYREADGVALGNVLLWTAHMAKKRVEPLAEVLKESRAMRELSETLPWFEAMMVIALRGSLNMNKAVSTKMVCVSEKEAAQIGRNLIPALKSRKVVGAGVLYFIYKVVRGDLRHWVPITGLTGSAVSVALRLVIKLVVDFTGCIQFRHPYDVGGLYFIMNLFLPLIVLTSILSSGLLVGLFFALINGKYRHTFFSVETGFQMSRRNFFGGQRRYESSSFGLS</sequence>
<evidence type="ECO:0000313" key="3">
    <source>
        <dbReference type="Proteomes" id="UP001162640"/>
    </source>
</evidence>
<protein>
    <recommendedName>
        <fullName evidence="4">START domain-containing protein</fullName>
    </recommendedName>
</protein>
<evidence type="ECO:0000313" key="2">
    <source>
        <dbReference type="EMBL" id="GMH89680.1"/>
    </source>
</evidence>
<accession>A0A9W7BNY7</accession>